<keyword evidence="3" id="KW-0109">Calcium transport</keyword>
<keyword evidence="7" id="KW-0106">Calcium</keyword>
<evidence type="ECO:0000256" key="2">
    <source>
        <dbReference type="ARBA" id="ARBA00022448"/>
    </source>
</evidence>
<keyword evidence="12 14" id="KW-0496">Mitochondrion</keyword>
<dbReference type="Proteomes" id="UP001476247">
    <property type="component" value="Unassembled WGS sequence"/>
</dbReference>
<feature type="coiled-coil region" evidence="15">
    <location>
        <begin position="456"/>
        <end position="539"/>
    </location>
</feature>
<dbReference type="InterPro" id="IPR033122">
    <property type="entry name" value="LETM1-like_RBD"/>
</dbReference>
<feature type="domain" description="Letm1 RBD" evidence="18">
    <location>
        <begin position="177"/>
        <end position="371"/>
    </location>
</feature>
<evidence type="ECO:0000313" key="19">
    <source>
        <dbReference type="EMBL" id="GAA5803637.1"/>
    </source>
</evidence>
<evidence type="ECO:0000256" key="3">
    <source>
        <dbReference type="ARBA" id="ARBA00022568"/>
    </source>
</evidence>
<accession>A0ABP9Y9J5</accession>
<organism evidence="19 20">
    <name type="scientific">Helicostylum pulchrum</name>
    <dbReference type="NCBI Taxonomy" id="562976"/>
    <lineage>
        <taxon>Eukaryota</taxon>
        <taxon>Fungi</taxon>
        <taxon>Fungi incertae sedis</taxon>
        <taxon>Mucoromycota</taxon>
        <taxon>Mucoromycotina</taxon>
        <taxon>Mucoromycetes</taxon>
        <taxon>Mucorales</taxon>
        <taxon>Mucorineae</taxon>
        <taxon>Mucoraceae</taxon>
        <taxon>Helicostylum</taxon>
    </lineage>
</organism>
<reference evidence="19 20" key="1">
    <citation type="submission" date="2024-04" db="EMBL/GenBank/DDBJ databases">
        <title>genome sequences of Mucor flavus KT1a and Helicostylum pulchrum KT1b strains isolation_sourced from the surface of a dry-aged beef.</title>
        <authorList>
            <person name="Toyotome T."/>
            <person name="Hosono M."/>
            <person name="Torimaru M."/>
            <person name="Fukuda K."/>
            <person name="Mikami N."/>
        </authorList>
    </citation>
    <scope>NUCLEOTIDE SEQUENCE [LARGE SCALE GENOMIC DNA]</scope>
    <source>
        <strain evidence="19 20">KT1b</strain>
    </source>
</reference>
<keyword evidence="20" id="KW-1185">Reference proteome</keyword>
<comment type="caution">
    <text evidence="19">The sequence shown here is derived from an EMBL/GenBank/DDBJ whole genome shotgun (WGS) entry which is preliminary data.</text>
</comment>
<evidence type="ECO:0000256" key="7">
    <source>
        <dbReference type="ARBA" id="ARBA00022837"/>
    </source>
</evidence>
<keyword evidence="8" id="KW-0809">Transit peptide</keyword>
<feature type="region of interest" description="Disordered" evidence="16">
    <location>
        <begin position="404"/>
        <end position="430"/>
    </location>
</feature>
<dbReference type="InterPro" id="IPR059005">
    <property type="entry name" value="LETM1_C"/>
</dbReference>
<keyword evidence="11" id="KW-0406">Ion transport</keyword>
<keyword evidence="2" id="KW-0813">Transport</keyword>
<proteinExistence type="predicted"/>
<evidence type="ECO:0000256" key="6">
    <source>
        <dbReference type="ARBA" id="ARBA00022792"/>
    </source>
</evidence>
<evidence type="ECO:0000256" key="12">
    <source>
        <dbReference type="ARBA" id="ARBA00023128"/>
    </source>
</evidence>
<name>A0ABP9Y9J5_9FUNG</name>
<dbReference type="Pfam" id="PF07766">
    <property type="entry name" value="LETM1_RBD"/>
    <property type="match status" value="1"/>
</dbReference>
<evidence type="ECO:0000256" key="9">
    <source>
        <dbReference type="ARBA" id="ARBA00022989"/>
    </source>
</evidence>
<evidence type="ECO:0000256" key="17">
    <source>
        <dbReference type="SAM" id="Phobius"/>
    </source>
</evidence>
<sequence>MLRTLKFNQTVTRTCHLAFKHHVPTRRTLISTQRPLFVLRAEQGGGHKQAKDLLRSIEEKQSIDKKKLEPTKPVTKTLWEKVKEEAVHYWHGTKLLGLEVRISSRLAYKLLQGTKLTRRENRQLRRTTSDIVRVVPFAVFLIVPFMELLLPVALKLFPNMLPSTFENKKLEEEKRRKLVKVRLDMARFLQETIAESGAISDKSDNISTETAQDFANFFRKVRMTGEQPSTKDLLSIASKFEDELTLDNLSRPQLVSMCRYMNMNAFGTDNFLRFQLRNQMRHIKMDDRVILSEGIDNLTIIELSHACIARGIRTLGNSPSRLREELKQWLDLHLEHQLPSTLLILSRAFSYTDNNMTPEDALRATFNSLPDNLVNEAELQVLETIGASTYKQKLDVLEQQQELIEDESEQEEKEEKARQAEEEQKSFTKKISARDISLNEKDNEKDEDVSLSNEQRGDLQDALSNLRDKVDNLEQRAQLNEIKFHYEDYKDVIEELKAATHNESNANTLRLGHRLEKMLEDIEKELEQLENNSNTDKTAT</sequence>
<dbReference type="Pfam" id="PF26561">
    <property type="entry name" value="LETM1_C"/>
    <property type="match status" value="1"/>
</dbReference>
<evidence type="ECO:0000313" key="20">
    <source>
        <dbReference type="Proteomes" id="UP001476247"/>
    </source>
</evidence>
<dbReference type="InterPro" id="IPR044202">
    <property type="entry name" value="LETM1/MDM38-like"/>
</dbReference>
<dbReference type="EMBL" id="BAABUJ010000029">
    <property type="protein sequence ID" value="GAA5803637.1"/>
    <property type="molecule type" value="Genomic_DNA"/>
</dbReference>
<keyword evidence="5" id="KW-0479">Metal-binding</keyword>
<comment type="subcellular location">
    <subcellularLocation>
        <location evidence="1">Mitochondrion inner membrane</location>
        <topology evidence="1">Single-pass membrane protein</topology>
    </subcellularLocation>
</comment>
<evidence type="ECO:0000256" key="10">
    <source>
        <dbReference type="ARBA" id="ARBA00023054"/>
    </source>
</evidence>
<dbReference type="PANTHER" id="PTHR14009">
    <property type="entry name" value="LEUCINE ZIPPER-EF-HAND CONTAINING TRANSMEMBRANE PROTEIN"/>
    <property type="match status" value="1"/>
</dbReference>
<evidence type="ECO:0000256" key="8">
    <source>
        <dbReference type="ARBA" id="ARBA00022946"/>
    </source>
</evidence>
<evidence type="ECO:0000256" key="15">
    <source>
        <dbReference type="SAM" id="Coils"/>
    </source>
</evidence>
<keyword evidence="4 17" id="KW-0812">Transmembrane</keyword>
<evidence type="ECO:0000256" key="14">
    <source>
        <dbReference type="PROSITE-ProRule" id="PRU01094"/>
    </source>
</evidence>
<evidence type="ECO:0000256" key="4">
    <source>
        <dbReference type="ARBA" id="ARBA00022692"/>
    </source>
</evidence>
<protein>
    <recommendedName>
        <fullName evidence="18">Letm1 RBD domain-containing protein</fullName>
    </recommendedName>
</protein>
<evidence type="ECO:0000256" key="5">
    <source>
        <dbReference type="ARBA" id="ARBA00022723"/>
    </source>
</evidence>
<keyword evidence="10 15" id="KW-0175">Coiled coil</keyword>
<dbReference type="PANTHER" id="PTHR14009:SF1">
    <property type="entry name" value="MITOCHONDRIAL PROTON_CALCIUM EXCHANGER PROTEIN"/>
    <property type="match status" value="1"/>
</dbReference>
<evidence type="ECO:0000256" key="11">
    <source>
        <dbReference type="ARBA" id="ARBA00023065"/>
    </source>
</evidence>
<evidence type="ECO:0000256" key="13">
    <source>
        <dbReference type="ARBA" id="ARBA00023136"/>
    </source>
</evidence>
<feature type="compositionally biased region" description="Basic and acidic residues" evidence="16">
    <location>
        <begin position="413"/>
        <end position="426"/>
    </location>
</feature>
<evidence type="ECO:0000259" key="18">
    <source>
        <dbReference type="PROSITE" id="PS51758"/>
    </source>
</evidence>
<keyword evidence="6" id="KW-0999">Mitochondrion inner membrane</keyword>
<keyword evidence="9 17" id="KW-1133">Transmembrane helix</keyword>
<evidence type="ECO:0000256" key="1">
    <source>
        <dbReference type="ARBA" id="ARBA00004434"/>
    </source>
</evidence>
<keyword evidence="13 17" id="KW-0472">Membrane</keyword>
<feature type="transmembrane region" description="Helical" evidence="17">
    <location>
        <begin position="131"/>
        <end position="154"/>
    </location>
</feature>
<evidence type="ECO:0000256" key="16">
    <source>
        <dbReference type="SAM" id="MobiDB-lite"/>
    </source>
</evidence>
<gene>
    <name evidence="19" type="ORF">HPULCUR_009120</name>
</gene>
<dbReference type="PROSITE" id="PS51758">
    <property type="entry name" value="LETM1_RBD"/>
    <property type="match status" value="1"/>
</dbReference>